<accession>W5TAZ0</accession>
<dbReference type="PATRIC" id="fig|1415166.3.peg.1547"/>
<dbReference type="InterPro" id="IPR001647">
    <property type="entry name" value="HTH_TetR"/>
</dbReference>
<reference evidence="5 6" key="1">
    <citation type="journal article" date="2014" name="Appl. Environ. Microbiol.">
        <title>Insights into the Microbial Degradation of Rubber and Gutta-Percha by Analysis of the Complete Genome of Nocardia nova SH22a.</title>
        <authorList>
            <person name="Luo Q."/>
            <person name="Hiessl S."/>
            <person name="Poehlein A."/>
            <person name="Daniel R."/>
            <person name="Steinbuchel A."/>
        </authorList>
    </citation>
    <scope>NUCLEOTIDE SEQUENCE [LARGE SCALE GENOMIC DNA]</scope>
    <source>
        <strain evidence="5">SH22a</strain>
    </source>
</reference>
<dbReference type="Gene3D" id="1.10.357.10">
    <property type="entry name" value="Tetracycline Repressor, domain 2"/>
    <property type="match status" value="1"/>
</dbReference>
<dbReference type="PANTHER" id="PTHR30055:SF226">
    <property type="entry name" value="HTH-TYPE TRANSCRIPTIONAL REGULATOR PKSA"/>
    <property type="match status" value="1"/>
</dbReference>
<protein>
    <submittedName>
        <fullName evidence="5">Putative transcriptional regulator, TetR family</fullName>
    </submittedName>
</protein>
<evidence type="ECO:0000313" key="5">
    <source>
        <dbReference type="EMBL" id="AHH16324.1"/>
    </source>
</evidence>
<proteinExistence type="predicted"/>
<dbReference type="Pfam" id="PF00440">
    <property type="entry name" value="TetR_N"/>
    <property type="match status" value="1"/>
</dbReference>
<dbReference type="GO" id="GO:0000976">
    <property type="term" value="F:transcription cis-regulatory region binding"/>
    <property type="evidence" value="ECO:0007669"/>
    <property type="project" value="TreeGrafter"/>
</dbReference>
<evidence type="ECO:0000256" key="3">
    <source>
        <dbReference type="SAM" id="MobiDB-lite"/>
    </source>
</evidence>
<sequence>MAIEEKLPGVWQVSPPARGRKTGRRNGPRLPLEQRREQLLDAAFDVVGREGLSGLTMQAVARQAGVAKPVLYAVYPTAPELVAGLLHREHTRGMRQVFDALPEDLSDTDPDVAYADSVMVFLRAVESDPVRWRLILTHADGAPSDYNELLSAARENIVARLIQLLQAGIEMRGGPDKADPELIGHVMLGFVETLGRMVISDPERFPPDRLQSTVRALIKTLPKKV</sequence>
<dbReference type="InterPro" id="IPR050109">
    <property type="entry name" value="HTH-type_TetR-like_transc_reg"/>
</dbReference>
<evidence type="ECO:0000256" key="2">
    <source>
        <dbReference type="PROSITE-ProRule" id="PRU00335"/>
    </source>
</evidence>
<dbReference type="EMBL" id="CP006850">
    <property type="protein sequence ID" value="AHH16324.1"/>
    <property type="molecule type" value="Genomic_DNA"/>
</dbReference>
<evidence type="ECO:0000259" key="4">
    <source>
        <dbReference type="PROSITE" id="PS50977"/>
    </source>
</evidence>
<dbReference type="Proteomes" id="UP000019150">
    <property type="component" value="Chromosome"/>
</dbReference>
<dbReference type="STRING" id="1415166.NONO_c15230"/>
<dbReference type="SUPFAM" id="SSF48498">
    <property type="entry name" value="Tetracyclin repressor-like, C-terminal domain"/>
    <property type="match status" value="1"/>
</dbReference>
<dbReference type="InterPro" id="IPR009057">
    <property type="entry name" value="Homeodomain-like_sf"/>
</dbReference>
<dbReference type="eggNOG" id="COG1309">
    <property type="taxonomic scope" value="Bacteria"/>
</dbReference>
<gene>
    <name evidence="5" type="ORF">NONO_c15230</name>
</gene>
<feature type="region of interest" description="Disordered" evidence="3">
    <location>
        <begin position="1"/>
        <end position="31"/>
    </location>
</feature>
<name>W5TAZ0_9NOCA</name>
<keyword evidence="1 2" id="KW-0238">DNA-binding</keyword>
<organism evidence="5 6">
    <name type="scientific">Nocardia nova SH22a</name>
    <dbReference type="NCBI Taxonomy" id="1415166"/>
    <lineage>
        <taxon>Bacteria</taxon>
        <taxon>Bacillati</taxon>
        <taxon>Actinomycetota</taxon>
        <taxon>Actinomycetes</taxon>
        <taxon>Mycobacteriales</taxon>
        <taxon>Nocardiaceae</taxon>
        <taxon>Nocardia</taxon>
    </lineage>
</organism>
<dbReference type="PANTHER" id="PTHR30055">
    <property type="entry name" value="HTH-TYPE TRANSCRIPTIONAL REGULATOR RUTR"/>
    <property type="match status" value="1"/>
</dbReference>
<dbReference type="HOGENOM" id="CLU_069356_33_0_11"/>
<keyword evidence="6" id="KW-1185">Reference proteome</keyword>
<dbReference type="KEGG" id="nno:NONO_c15230"/>
<dbReference type="GO" id="GO:0003700">
    <property type="term" value="F:DNA-binding transcription factor activity"/>
    <property type="evidence" value="ECO:0007669"/>
    <property type="project" value="TreeGrafter"/>
</dbReference>
<dbReference type="InterPro" id="IPR036271">
    <property type="entry name" value="Tet_transcr_reg_TetR-rel_C_sf"/>
</dbReference>
<dbReference type="RefSeq" id="WP_025347840.1">
    <property type="nucleotide sequence ID" value="NZ_CP006850.1"/>
</dbReference>
<dbReference type="AlphaFoldDB" id="W5TAZ0"/>
<feature type="compositionally biased region" description="Basic residues" evidence="3">
    <location>
        <begin position="18"/>
        <end position="27"/>
    </location>
</feature>
<feature type="DNA-binding region" description="H-T-H motif" evidence="2">
    <location>
        <begin position="56"/>
        <end position="75"/>
    </location>
</feature>
<dbReference type="SUPFAM" id="SSF46689">
    <property type="entry name" value="Homeodomain-like"/>
    <property type="match status" value="1"/>
</dbReference>
<evidence type="ECO:0000256" key="1">
    <source>
        <dbReference type="ARBA" id="ARBA00023125"/>
    </source>
</evidence>
<evidence type="ECO:0000313" key="6">
    <source>
        <dbReference type="Proteomes" id="UP000019150"/>
    </source>
</evidence>
<dbReference type="PROSITE" id="PS50977">
    <property type="entry name" value="HTH_TETR_2"/>
    <property type="match status" value="1"/>
</dbReference>
<feature type="domain" description="HTH tetR-type" evidence="4">
    <location>
        <begin position="33"/>
        <end position="93"/>
    </location>
</feature>